<dbReference type="InterPro" id="IPR056125">
    <property type="entry name" value="DUF7708"/>
</dbReference>
<dbReference type="SUPFAM" id="SSF52540">
    <property type="entry name" value="P-loop containing nucleoside triphosphate hydrolases"/>
    <property type="match status" value="1"/>
</dbReference>
<evidence type="ECO:0000259" key="4">
    <source>
        <dbReference type="Pfam" id="PF24883"/>
    </source>
</evidence>
<dbReference type="Pfam" id="PF24883">
    <property type="entry name" value="NPHP3_N"/>
    <property type="match status" value="1"/>
</dbReference>
<dbReference type="InterPro" id="IPR056884">
    <property type="entry name" value="NPHP3-like_N"/>
</dbReference>
<keyword evidence="1" id="KW-0677">Repeat</keyword>
<proteinExistence type="predicted"/>
<dbReference type="AlphaFoldDB" id="A0A6A6VNB4"/>
<name>A0A6A6VNB4_9PLEO</name>
<evidence type="ECO:0000259" key="2">
    <source>
        <dbReference type="Pfam" id="PF22939"/>
    </source>
</evidence>
<accession>A0A6A6VNB4</accession>
<dbReference type="PANTHER" id="PTHR10039">
    <property type="entry name" value="AMELOGENIN"/>
    <property type="match status" value="1"/>
</dbReference>
<dbReference type="Gene3D" id="3.40.50.300">
    <property type="entry name" value="P-loop containing nucleotide triphosphate hydrolases"/>
    <property type="match status" value="1"/>
</dbReference>
<dbReference type="InterPro" id="IPR027417">
    <property type="entry name" value="P-loop_NTPase"/>
</dbReference>
<dbReference type="Pfam" id="PF24809">
    <property type="entry name" value="DUF7708"/>
    <property type="match status" value="1"/>
</dbReference>
<feature type="domain" description="DUF7708" evidence="3">
    <location>
        <begin position="80"/>
        <end position="225"/>
    </location>
</feature>
<dbReference type="Proteomes" id="UP000799440">
    <property type="component" value="Unassembled WGS sequence"/>
</dbReference>
<reference evidence="5" key="1">
    <citation type="journal article" date="2020" name="Stud. Mycol.">
        <title>101 Dothideomycetes genomes: a test case for predicting lifestyles and emergence of pathogens.</title>
        <authorList>
            <person name="Haridas S."/>
            <person name="Albert R."/>
            <person name="Binder M."/>
            <person name="Bloem J."/>
            <person name="Labutti K."/>
            <person name="Salamov A."/>
            <person name="Andreopoulos B."/>
            <person name="Baker S."/>
            <person name="Barry K."/>
            <person name="Bills G."/>
            <person name="Bluhm B."/>
            <person name="Cannon C."/>
            <person name="Castanera R."/>
            <person name="Culley D."/>
            <person name="Daum C."/>
            <person name="Ezra D."/>
            <person name="Gonzalez J."/>
            <person name="Henrissat B."/>
            <person name="Kuo A."/>
            <person name="Liang C."/>
            <person name="Lipzen A."/>
            <person name="Lutzoni F."/>
            <person name="Magnuson J."/>
            <person name="Mondo S."/>
            <person name="Nolan M."/>
            <person name="Ohm R."/>
            <person name="Pangilinan J."/>
            <person name="Park H.-J."/>
            <person name="Ramirez L."/>
            <person name="Alfaro M."/>
            <person name="Sun H."/>
            <person name="Tritt A."/>
            <person name="Yoshinaga Y."/>
            <person name="Zwiers L.-H."/>
            <person name="Turgeon B."/>
            <person name="Goodwin S."/>
            <person name="Spatafora J."/>
            <person name="Crous P."/>
            <person name="Grigoriev I."/>
        </authorList>
    </citation>
    <scope>NUCLEOTIDE SEQUENCE</scope>
    <source>
        <strain evidence="5">CBS 119925</strain>
    </source>
</reference>
<dbReference type="Pfam" id="PF22939">
    <property type="entry name" value="WHD_GPIID"/>
    <property type="match status" value="1"/>
</dbReference>
<dbReference type="PANTHER" id="PTHR10039:SF16">
    <property type="entry name" value="GPI INOSITOL-DEACYLASE"/>
    <property type="match status" value="1"/>
</dbReference>
<sequence length="675" mass="75475">MSTSQTVRSQCSDRTSDLWADALKLLSVEDRSIIGVQNPNKAAVLQKLLAVTTEKKELCLKKRWKYRGKNGDVVLRDQLEKVTAWLVKFKDTGNAIAQYDPSHVALPWAGVLFLLQITINDSQIFGEMIDGVELVAHTLARYTILEQLYLTQGQPSAMHDQVTDNFVKLYVSILRYLAKAKTYFAKPTLRRILKSSVQPPEAAVHVHLDLIRKKARGVDASLEVLKSQCLEATHGKTSQLLQLLSDLERPILRSATQISQIHDHLKINERAQIIRWLSTVPVSLHHKTVGKTFLPGSCDWFLRLPAFVDFEKSSVSTVLWLHGIPGSGKTFLTHRVIKHLLQGNNRNLTTAPVAYFYCARNPAERQRSSPDEIMRSLLRQLGCSSPDKPVKAPVVSLFTERLNEAEMDASDPIPPTAAECVPIILKLLEKDPATIVIDAIDECDPAQTHELLSALELILQESANLVKIFVSSRDAGDISDAFSGGPNIYLRAEHNADDLERFIHQSLEDALHTRRLLRGSISETLKSEIICTLREGAGGMFRWVTLQIANLCDGQRVKIEEDVRREVGRLPKTLATSYDVLYQRISNLAPGSRDVAEHVIKWLLCAQTLLDADTLTSIIQLTVGSGSISISHILDICSYLVVLDDRNNVRFAHLSVREWFEGLSTYSPEECHSAV</sequence>
<keyword evidence="6" id="KW-1185">Reference proteome</keyword>
<protein>
    <recommendedName>
        <fullName evidence="7">NACHT domain-containing protein</fullName>
    </recommendedName>
</protein>
<dbReference type="InterPro" id="IPR054471">
    <property type="entry name" value="GPIID_WHD"/>
</dbReference>
<feature type="non-terminal residue" evidence="5">
    <location>
        <position position="675"/>
    </location>
</feature>
<dbReference type="OrthoDB" id="7464126at2759"/>
<feature type="domain" description="GPI inositol-deacylase winged helix" evidence="2">
    <location>
        <begin position="591"/>
        <end position="660"/>
    </location>
</feature>
<dbReference type="EMBL" id="MU006563">
    <property type="protein sequence ID" value="KAF2751050.1"/>
    <property type="molecule type" value="Genomic_DNA"/>
</dbReference>
<evidence type="ECO:0000313" key="5">
    <source>
        <dbReference type="EMBL" id="KAF2751050.1"/>
    </source>
</evidence>
<evidence type="ECO:0000259" key="3">
    <source>
        <dbReference type="Pfam" id="PF24809"/>
    </source>
</evidence>
<evidence type="ECO:0000313" key="6">
    <source>
        <dbReference type="Proteomes" id="UP000799440"/>
    </source>
</evidence>
<feature type="domain" description="Nephrocystin 3-like N-terminal" evidence="4">
    <location>
        <begin position="296"/>
        <end position="473"/>
    </location>
</feature>
<evidence type="ECO:0000256" key="1">
    <source>
        <dbReference type="ARBA" id="ARBA00022737"/>
    </source>
</evidence>
<organism evidence="5 6">
    <name type="scientific">Sporormia fimetaria CBS 119925</name>
    <dbReference type="NCBI Taxonomy" id="1340428"/>
    <lineage>
        <taxon>Eukaryota</taxon>
        <taxon>Fungi</taxon>
        <taxon>Dikarya</taxon>
        <taxon>Ascomycota</taxon>
        <taxon>Pezizomycotina</taxon>
        <taxon>Dothideomycetes</taxon>
        <taxon>Pleosporomycetidae</taxon>
        <taxon>Pleosporales</taxon>
        <taxon>Sporormiaceae</taxon>
        <taxon>Sporormia</taxon>
    </lineage>
</organism>
<gene>
    <name evidence="5" type="ORF">M011DRAFT_396327</name>
</gene>
<evidence type="ECO:0008006" key="7">
    <source>
        <dbReference type="Google" id="ProtNLM"/>
    </source>
</evidence>